<dbReference type="SUPFAM" id="SSF56300">
    <property type="entry name" value="Metallo-dependent phosphatases"/>
    <property type="match status" value="1"/>
</dbReference>
<dbReference type="EMBL" id="SRKZ01000002">
    <property type="protein sequence ID" value="TGD81192.1"/>
    <property type="molecule type" value="Genomic_DNA"/>
</dbReference>
<sequence length="265" mass="30601">MTRPPQLPDLALPPGRKVYFASDFHLGAPDAARSLERERRIVRWLSMAAQDAAAIYLLGDIFDFWFEYKHAIPRGFIRLQGKLAELTDAGIPVIFFTGNHDMWMFDYFTKELGIPIYRHPVSQRIGGHQFHIGHGDGLGPGDHTYKVLKRVFASPLAQWLFARLHPNLGIGIANRWSQHSRLQNGEADSKYFGEDEWLLQYCRELERAFHHEYYIFGHRHLPLDVVVGPGSRYLNLGEWVNYCSYGQYDGTELALRHFEAEEIKS</sequence>
<keyword evidence="9" id="KW-1185">Reference proteome</keyword>
<dbReference type="CDD" id="cd07398">
    <property type="entry name" value="MPP_YbbF-LpxH"/>
    <property type="match status" value="1"/>
</dbReference>
<evidence type="ECO:0000256" key="4">
    <source>
        <dbReference type="ARBA" id="ARBA00022801"/>
    </source>
</evidence>
<dbReference type="Gene3D" id="3.60.21.10">
    <property type="match status" value="1"/>
</dbReference>
<dbReference type="OrthoDB" id="9802481at2"/>
<evidence type="ECO:0000256" key="3">
    <source>
        <dbReference type="ARBA" id="ARBA00022723"/>
    </source>
</evidence>
<organism evidence="8 9">
    <name type="scientific">Hymenobacter wooponensis</name>
    <dbReference type="NCBI Taxonomy" id="1525360"/>
    <lineage>
        <taxon>Bacteria</taxon>
        <taxon>Pseudomonadati</taxon>
        <taxon>Bacteroidota</taxon>
        <taxon>Cytophagia</taxon>
        <taxon>Cytophagales</taxon>
        <taxon>Hymenobacteraceae</taxon>
        <taxon>Hymenobacter</taxon>
    </lineage>
</organism>
<dbReference type="PANTHER" id="PTHR34990">
    <property type="entry name" value="UDP-2,3-DIACYLGLUCOSAMINE HYDROLASE-RELATED"/>
    <property type="match status" value="1"/>
</dbReference>
<dbReference type="GO" id="GO:0016020">
    <property type="term" value="C:membrane"/>
    <property type="evidence" value="ECO:0007669"/>
    <property type="project" value="GOC"/>
</dbReference>
<accession>A0A4Z0MMS7</accession>
<protein>
    <submittedName>
        <fullName evidence="8">UDP-2,3-diacylglucosamine diphosphatase</fullName>
    </submittedName>
</protein>
<reference evidence="8 9" key="1">
    <citation type="submission" date="2019-04" db="EMBL/GenBank/DDBJ databases">
        <authorList>
            <person name="Feng G."/>
            <person name="Zhang J."/>
            <person name="Zhu H."/>
        </authorList>
    </citation>
    <scope>NUCLEOTIDE SEQUENCE [LARGE SCALE GENOMIC DNA]</scope>
    <source>
        <strain evidence="8 9">JCM 19491</strain>
    </source>
</reference>
<dbReference type="GO" id="GO:0008758">
    <property type="term" value="F:UDP-2,3-diacylglucosamine hydrolase activity"/>
    <property type="evidence" value="ECO:0007669"/>
    <property type="project" value="TreeGrafter"/>
</dbReference>
<name>A0A4Z0MMS7_9BACT</name>
<dbReference type="InterPro" id="IPR029052">
    <property type="entry name" value="Metallo-depent_PP-like"/>
</dbReference>
<dbReference type="Proteomes" id="UP000298284">
    <property type="component" value="Unassembled WGS sequence"/>
</dbReference>
<keyword evidence="2" id="KW-0997">Cell inner membrane</keyword>
<evidence type="ECO:0000313" key="9">
    <source>
        <dbReference type="Proteomes" id="UP000298284"/>
    </source>
</evidence>
<keyword evidence="5" id="KW-0472">Membrane</keyword>
<keyword evidence="3" id="KW-0479">Metal-binding</keyword>
<dbReference type="PANTHER" id="PTHR34990:SF1">
    <property type="entry name" value="UDP-2,3-DIACYLGLUCOSAMINE HYDROLASE"/>
    <property type="match status" value="1"/>
</dbReference>
<keyword evidence="6" id="KW-0464">Manganese</keyword>
<evidence type="ECO:0000256" key="2">
    <source>
        <dbReference type="ARBA" id="ARBA00022519"/>
    </source>
</evidence>
<dbReference type="Pfam" id="PF00149">
    <property type="entry name" value="Metallophos"/>
    <property type="match status" value="1"/>
</dbReference>
<evidence type="ECO:0000256" key="6">
    <source>
        <dbReference type="ARBA" id="ARBA00023211"/>
    </source>
</evidence>
<dbReference type="GO" id="GO:0046872">
    <property type="term" value="F:metal ion binding"/>
    <property type="evidence" value="ECO:0007669"/>
    <property type="project" value="UniProtKB-KW"/>
</dbReference>
<dbReference type="InterPro" id="IPR004843">
    <property type="entry name" value="Calcineurin-like_PHP"/>
</dbReference>
<feature type="domain" description="Calcineurin-like phosphoesterase" evidence="7">
    <location>
        <begin position="17"/>
        <end position="221"/>
    </location>
</feature>
<evidence type="ECO:0000256" key="1">
    <source>
        <dbReference type="ARBA" id="ARBA00022475"/>
    </source>
</evidence>
<keyword evidence="1" id="KW-1003">Cell membrane</keyword>
<gene>
    <name evidence="8" type="ORF">EU557_06380</name>
</gene>
<dbReference type="GO" id="GO:0009245">
    <property type="term" value="P:lipid A biosynthetic process"/>
    <property type="evidence" value="ECO:0007669"/>
    <property type="project" value="TreeGrafter"/>
</dbReference>
<evidence type="ECO:0000313" key="8">
    <source>
        <dbReference type="EMBL" id="TGD81192.1"/>
    </source>
</evidence>
<keyword evidence="4" id="KW-0378">Hydrolase</keyword>
<comment type="caution">
    <text evidence="8">The sequence shown here is derived from an EMBL/GenBank/DDBJ whole genome shotgun (WGS) entry which is preliminary data.</text>
</comment>
<dbReference type="AlphaFoldDB" id="A0A4Z0MMS7"/>
<proteinExistence type="predicted"/>
<dbReference type="RefSeq" id="WP_135529601.1">
    <property type="nucleotide sequence ID" value="NZ_SRKZ01000002.1"/>
</dbReference>
<evidence type="ECO:0000259" key="7">
    <source>
        <dbReference type="Pfam" id="PF00149"/>
    </source>
</evidence>
<evidence type="ECO:0000256" key="5">
    <source>
        <dbReference type="ARBA" id="ARBA00023136"/>
    </source>
</evidence>
<dbReference type="InterPro" id="IPR043461">
    <property type="entry name" value="LpxH-like"/>
</dbReference>